<dbReference type="Proteomes" id="UP001630127">
    <property type="component" value="Unassembled WGS sequence"/>
</dbReference>
<organism evidence="2 3">
    <name type="scientific">Cinchona calisaya</name>
    <dbReference type="NCBI Taxonomy" id="153742"/>
    <lineage>
        <taxon>Eukaryota</taxon>
        <taxon>Viridiplantae</taxon>
        <taxon>Streptophyta</taxon>
        <taxon>Embryophyta</taxon>
        <taxon>Tracheophyta</taxon>
        <taxon>Spermatophyta</taxon>
        <taxon>Magnoliopsida</taxon>
        <taxon>eudicotyledons</taxon>
        <taxon>Gunneridae</taxon>
        <taxon>Pentapetalae</taxon>
        <taxon>asterids</taxon>
        <taxon>lamiids</taxon>
        <taxon>Gentianales</taxon>
        <taxon>Rubiaceae</taxon>
        <taxon>Cinchonoideae</taxon>
        <taxon>Cinchoneae</taxon>
        <taxon>Cinchona</taxon>
    </lineage>
</organism>
<evidence type="ECO:0000313" key="3">
    <source>
        <dbReference type="Proteomes" id="UP001630127"/>
    </source>
</evidence>
<dbReference type="EMBL" id="JBJUIK010000011">
    <property type="protein sequence ID" value="KAL3513473.1"/>
    <property type="molecule type" value="Genomic_DNA"/>
</dbReference>
<comment type="caution">
    <text evidence="2">The sequence shown here is derived from an EMBL/GenBank/DDBJ whole genome shotgun (WGS) entry which is preliminary data.</text>
</comment>
<dbReference type="AlphaFoldDB" id="A0ABD2Z2Y9"/>
<sequence>MLVSMPLQGKQSKAQWIPINNFGPCPSAVAHEKDVPVMAKEKIGGFCSSKRGSRSSSDGSDGGSSSSSSSSDTPVISVARKEMIIHDDQADVIQTLETQNQTSALIIHEDQVEVVQTLAAQKPNFST</sequence>
<protein>
    <submittedName>
        <fullName evidence="2">Uncharacterized protein</fullName>
    </submittedName>
</protein>
<proteinExistence type="predicted"/>
<accession>A0ABD2Z2Y9</accession>
<reference evidence="2 3" key="1">
    <citation type="submission" date="2024-11" db="EMBL/GenBank/DDBJ databases">
        <title>A near-complete genome assembly of Cinchona calisaya.</title>
        <authorList>
            <person name="Lian D.C."/>
            <person name="Zhao X.W."/>
            <person name="Wei L."/>
        </authorList>
    </citation>
    <scope>NUCLEOTIDE SEQUENCE [LARGE SCALE GENOMIC DNA]</scope>
    <source>
        <tissue evidence="2">Nenye</tissue>
    </source>
</reference>
<feature type="region of interest" description="Disordered" evidence="1">
    <location>
        <begin position="46"/>
        <end position="77"/>
    </location>
</feature>
<evidence type="ECO:0000256" key="1">
    <source>
        <dbReference type="SAM" id="MobiDB-lite"/>
    </source>
</evidence>
<gene>
    <name evidence="2" type="ORF">ACH5RR_026190</name>
</gene>
<feature type="compositionally biased region" description="Low complexity" evidence="1">
    <location>
        <begin position="48"/>
        <end position="72"/>
    </location>
</feature>
<name>A0ABD2Z2Y9_9GENT</name>
<keyword evidence="3" id="KW-1185">Reference proteome</keyword>
<evidence type="ECO:0000313" key="2">
    <source>
        <dbReference type="EMBL" id="KAL3513473.1"/>
    </source>
</evidence>